<evidence type="ECO:0008006" key="4">
    <source>
        <dbReference type="Google" id="ProtNLM"/>
    </source>
</evidence>
<organism evidence="2 3">
    <name type="scientific">Paenibacillus cisolokensis</name>
    <dbReference type="NCBI Taxonomy" id="1658519"/>
    <lineage>
        <taxon>Bacteria</taxon>
        <taxon>Bacillati</taxon>
        <taxon>Bacillota</taxon>
        <taxon>Bacilli</taxon>
        <taxon>Bacillales</taxon>
        <taxon>Paenibacillaceae</taxon>
        <taxon>Paenibacillus</taxon>
    </lineage>
</organism>
<dbReference type="Gene3D" id="3.20.20.80">
    <property type="entry name" value="Glycosidases"/>
    <property type="match status" value="1"/>
</dbReference>
<dbReference type="Proteomes" id="UP000680304">
    <property type="component" value="Unassembled WGS sequence"/>
</dbReference>
<dbReference type="InterPro" id="IPR025092">
    <property type="entry name" value="Glyco_hydro_66"/>
</dbReference>
<keyword evidence="3" id="KW-1185">Reference proteome</keyword>
<evidence type="ECO:0000313" key="3">
    <source>
        <dbReference type="Proteomes" id="UP000680304"/>
    </source>
</evidence>
<sequence length="412" mass="47229">MKWIATDKAAYRPGEPVNFTLRLHPFEPDTKVLVQYRHLGAKIGEREMKAEGERVVWSWKPPKDDFRGYMAEVFVVKHDRIADHLNIAVDVSSDWSKFPRYGYLADFHKMSREQMESVIERLNRFHINGIQFYDWQYKHHDPIKRVGGKPADMWPDIANRPVAFDTVKGYIDLAHGKNMKAMNYNLIFGAYEDAAEDGVKTEWGLFKGRDRTDQDKHPLPGWASDIMLYDPGNPEWQNYLIGKEKEVFNTLPFDGWHVDQLGDRGMLFDAAGKLVNLPQGYVSFLKAAKKNLDVAYVMNAVDQYGQGLLAALAPVDFLYTEVWSYPKYDDLKAVIDRNSQSGRNKLNTVLAAYMNYDHSKSGRGQFNPAGVLLTDAVIFASGGAHLELGENMLSNEYFPNKIYPCRPNWKRS</sequence>
<evidence type="ECO:0000256" key="1">
    <source>
        <dbReference type="ARBA" id="ARBA00022729"/>
    </source>
</evidence>
<proteinExistence type="predicted"/>
<dbReference type="Gene3D" id="2.60.40.10">
    <property type="entry name" value="Immunoglobulins"/>
    <property type="match status" value="1"/>
</dbReference>
<dbReference type="InterPro" id="IPR013783">
    <property type="entry name" value="Ig-like_fold"/>
</dbReference>
<reference evidence="2 3" key="1">
    <citation type="submission" date="2021-04" db="EMBL/GenBank/DDBJ databases">
        <title>Draft genome sequence of Paenibacillus cisolokensis, LC2-13A.</title>
        <authorList>
            <person name="Uke A."/>
            <person name="Chhe C."/>
            <person name="Baramee S."/>
            <person name="Kosugi A."/>
        </authorList>
    </citation>
    <scope>NUCLEOTIDE SEQUENCE [LARGE SCALE GENOMIC DNA]</scope>
    <source>
        <strain evidence="2 3">LC2-13A</strain>
    </source>
</reference>
<comment type="caution">
    <text evidence="2">The sequence shown here is derived from an EMBL/GenBank/DDBJ whole genome shotgun (WGS) entry which is preliminary data.</text>
</comment>
<keyword evidence="1" id="KW-0732">Signal</keyword>
<dbReference type="EMBL" id="BOVJ01000146">
    <property type="protein sequence ID" value="GIQ65704.1"/>
    <property type="molecule type" value="Genomic_DNA"/>
</dbReference>
<gene>
    <name evidence="2" type="ORF">PACILC2_42720</name>
</gene>
<dbReference type="Pfam" id="PF13199">
    <property type="entry name" value="Glyco_hydro_66"/>
    <property type="match status" value="1"/>
</dbReference>
<accession>A0ABQ4NCN4</accession>
<name>A0ABQ4NCN4_9BACL</name>
<evidence type="ECO:0000313" key="2">
    <source>
        <dbReference type="EMBL" id="GIQ65704.1"/>
    </source>
</evidence>
<protein>
    <recommendedName>
        <fullName evidence="4">Glycosyl hydrolase-like 10 domain-containing protein</fullName>
    </recommendedName>
</protein>
<dbReference type="CDD" id="cd14745">
    <property type="entry name" value="GH66"/>
    <property type="match status" value="1"/>
</dbReference>